<evidence type="ECO:0000256" key="7">
    <source>
        <dbReference type="ARBA" id="ARBA00022967"/>
    </source>
</evidence>
<evidence type="ECO:0000256" key="2">
    <source>
        <dbReference type="ARBA" id="ARBA00022475"/>
    </source>
</evidence>
<dbReference type="InterPro" id="IPR050107">
    <property type="entry name" value="ABC_carbohydrate_import_ATPase"/>
</dbReference>
<dbReference type="CDD" id="cd03216">
    <property type="entry name" value="ABC_Carb_Monos_I"/>
    <property type="match status" value="1"/>
</dbReference>
<dbReference type="KEGG" id="lpil:LIP_0555"/>
<dbReference type="GO" id="GO:0016887">
    <property type="term" value="F:ATP hydrolysis activity"/>
    <property type="evidence" value="ECO:0007669"/>
    <property type="project" value="InterPro"/>
</dbReference>
<dbReference type="CDD" id="cd03215">
    <property type="entry name" value="ABC_Carb_Monos_II"/>
    <property type="match status" value="1"/>
</dbReference>
<dbReference type="PATRIC" id="fig|1555112.3.peg.577"/>
<keyword evidence="7" id="KW-1278">Translocase</keyword>
<evidence type="ECO:0000256" key="6">
    <source>
        <dbReference type="ARBA" id="ARBA00022840"/>
    </source>
</evidence>
<dbReference type="PANTHER" id="PTHR43790:SF3">
    <property type="entry name" value="D-ALLOSE IMPORT ATP-BINDING PROTEIN ALSA-RELATED"/>
    <property type="match status" value="1"/>
</dbReference>
<organism evidence="10 11">
    <name type="scientific">Limnochorda pilosa</name>
    <dbReference type="NCBI Taxonomy" id="1555112"/>
    <lineage>
        <taxon>Bacteria</taxon>
        <taxon>Bacillati</taxon>
        <taxon>Bacillota</taxon>
        <taxon>Limnochordia</taxon>
        <taxon>Limnochordales</taxon>
        <taxon>Limnochordaceae</taxon>
        <taxon>Limnochorda</taxon>
    </lineage>
</organism>
<feature type="domain" description="ABC transporter" evidence="9">
    <location>
        <begin position="257"/>
        <end position="501"/>
    </location>
</feature>
<keyword evidence="11" id="KW-1185">Reference proteome</keyword>
<dbReference type="InterPro" id="IPR027417">
    <property type="entry name" value="P-loop_NTPase"/>
</dbReference>
<dbReference type="STRING" id="1555112.LIP_0555"/>
<name>A0A0K2SH96_LIMPI</name>
<dbReference type="EMBL" id="AP014924">
    <property type="protein sequence ID" value="BAS26412.1"/>
    <property type="molecule type" value="Genomic_DNA"/>
</dbReference>
<keyword evidence="3" id="KW-0762">Sugar transport</keyword>
<dbReference type="Proteomes" id="UP000065807">
    <property type="component" value="Chromosome"/>
</dbReference>
<dbReference type="PANTHER" id="PTHR43790">
    <property type="entry name" value="CARBOHYDRATE TRANSPORT ATP-BINDING PROTEIN MG119-RELATED"/>
    <property type="match status" value="1"/>
</dbReference>
<keyword evidence="8" id="KW-0472">Membrane</keyword>
<protein>
    <submittedName>
        <fullName evidence="10">D-ribose transporter ATP-binding protein</fullName>
    </submittedName>
</protein>
<dbReference type="RefSeq" id="WP_068133949.1">
    <property type="nucleotide sequence ID" value="NZ_AP014924.1"/>
</dbReference>
<evidence type="ECO:0000256" key="4">
    <source>
        <dbReference type="ARBA" id="ARBA00022737"/>
    </source>
</evidence>
<evidence type="ECO:0000256" key="5">
    <source>
        <dbReference type="ARBA" id="ARBA00022741"/>
    </source>
</evidence>
<dbReference type="Pfam" id="PF00005">
    <property type="entry name" value="ABC_tran"/>
    <property type="match status" value="2"/>
</dbReference>
<evidence type="ECO:0000256" key="1">
    <source>
        <dbReference type="ARBA" id="ARBA00022448"/>
    </source>
</evidence>
<gene>
    <name evidence="10" type="ORF">LIP_0555</name>
</gene>
<keyword evidence="2" id="KW-1003">Cell membrane</keyword>
<dbReference type="AlphaFoldDB" id="A0A0K2SH96"/>
<keyword evidence="4" id="KW-0677">Repeat</keyword>
<proteinExistence type="predicted"/>
<accession>A0A0K2SH96</accession>
<dbReference type="GO" id="GO:0005524">
    <property type="term" value="F:ATP binding"/>
    <property type="evidence" value="ECO:0007669"/>
    <property type="project" value="UniProtKB-KW"/>
</dbReference>
<evidence type="ECO:0000313" key="10">
    <source>
        <dbReference type="EMBL" id="BAS26412.1"/>
    </source>
</evidence>
<keyword evidence="5" id="KW-0547">Nucleotide-binding</keyword>
<reference evidence="11" key="2">
    <citation type="journal article" date="2016" name="Int. J. Syst. Evol. Microbiol.">
        <title>Complete genome sequence and cell structure of Limnochorda pilosa, a Gram-negative spore-former within the phylum Firmicutes.</title>
        <authorList>
            <person name="Watanabe M."/>
            <person name="Kojima H."/>
            <person name="Fukui M."/>
        </authorList>
    </citation>
    <scope>NUCLEOTIDE SEQUENCE [LARGE SCALE GENOMIC DNA]</scope>
    <source>
        <strain evidence="11">HC45</strain>
    </source>
</reference>
<dbReference type="SUPFAM" id="SSF52540">
    <property type="entry name" value="P-loop containing nucleoside triphosphate hydrolases"/>
    <property type="match status" value="2"/>
</dbReference>
<dbReference type="Gene3D" id="3.40.50.300">
    <property type="entry name" value="P-loop containing nucleotide triphosphate hydrolases"/>
    <property type="match status" value="2"/>
</dbReference>
<dbReference type="OrthoDB" id="9771863at2"/>
<dbReference type="PROSITE" id="PS00211">
    <property type="entry name" value="ABC_TRANSPORTER_1"/>
    <property type="match status" value="1"/>
</dbReference>
<feature type="domain" description="ABC transporter" evidence="9">
    <location>
        <begin position="10"/>
        <end position="247"/>
    </location>
</feature>
<dbReference type="InterPro" id="IPR017871">
    <property type="entry name" value="ABC_transporter-like_CS"/>
</dbReference>
<dbReference type="SMART" id="SM00382">
    <property type="entry name" value="AAA"/>
    <property type="match status" value="2"/>
</dbReference>
<evidence type="ECO:0000259" key="9">
    <source>
        <dbReference type="PROSITE" id="PS50893"/>
    </source>
</evidence>
<dbReference type="InterPro" id="IPR003439">
    <property type="entry name" value="ABC_transporter-like_ATP-bd"/>
</dbReference>
<evidence type="ECO:0000256" key="8">
    <source>
        <dbReference type="ARBA" id="ARBA00023136"/>
    </source>
</evidence>
<evidence type="ECO:0000256" key="3">
    <source>
        <dbReference type="ARBA" id="ARBA00022597"/>
    </source>
</evidence>
<keyword evidence="6 10" id="KW-0067">ATP-binding</keyword>
<keyword evidence="1" id="KW-0813">Transport</keyword>
<dbReference type="PROSITE" id="PS50893">
    <property type="entry name" value="ABC_TRANSPORTER_2"/>
    <property type="match status" value="2"/>
</dbReference>
<sequence>MTPLSVEAVLATRGLTKSFSGPPVVRDVDLDLRPGEVHALVGENGAGKSTFLRMLAGVHRQDRGQILLDGAPVEVSSPSVAQSYGLALISQEPMLFPDLSVAENIVAGEYPVARPVPWVRWGAMYLEAQELLESIGSNLDARQRVGGLSVAQQQMVEIATALARRARIVLMDEPTASLSPREVDRLFGIVRTLIKRGASVVFVNHRLEEVFTIANRITILRDGAKVGTFPTSEITRDEVVRRMVGRDLVWLYDKPPSQAGPVVLEVEHLTRRGVFHDVSFHVRRGEIVSLAGLVGAGRSEVARAIFGVDPPDRGTVRVDGQPVRMRSPREALQAGLAYLPEDRQHQGLVLPLSVAQNITLSILREVTRLGWLRTGAEEAIAGRLVERLQVKTDRVAQPVEQLSGGNQQKVLVGKYLVTHPKVLILDEPTRGVDIGAKAEIHRLMGELAQQGLGILMISSELPEVLAMADRILVLREGRLVKELSPDEATEETVMRAAVGALDGVPEGTCGAG</sequence>
<reference evidence="11" key="1">
    <citation type="submission" date="2015-07" db="EMBL/GenBank/DDBJ databases">
        <title>Complete genome sequence and phylogenetic analysis of Limnochorda pilosa.</title>
        <authorList>
            <person name="Watanabe M."/>
            <person name="Kojima H."/>
            <person name="Fukui M."/>
        </authorList>
    </citation>
    <scope>NUCLEOTIDE SEQUENCE [LARGE SCALE GENOMIC DNA]</scope>
    <source>
        <strain evidence="11">HC45</strain>
    </source>
</reference>
<evidence type="ECO:0000313" key="11">
    <source>
        <dbReference type="Proteomes" id="UP000065807"/>
    </source>
</evidence>
<dbReference type="InterPro" id="IPR003593">
    <property type="entry name" value="AAA+_ATPase"/>
</dbReference>